<dbReference type="AlphaFoldDB" id="A0A4R5F946"/>
<dbReference type="SUPFAM" id="SSF51206">
    <property type="entry name" value="cAMP-binding domain-like"/>
    <property type="match status" value="1"/>
</dbReference>
<gene>
    <name evidence="2" type="ORF">E0I26_07190</name>
</gene>
<dbReference type="Pfam" id="PF00027">
    <property type="entry name" value="cNMP_binding"/>
    <property type="match status" value="1"/>
</dbReference>
<comment type="caution">
    <text evidence="2">The sequence shown here is derived from an EMBL/GenBank/DDBJ whole genome shotgun (WGS) entry which is preliminary data.</text>
</comment>
<feature type="domain" description="Cyclic nucleotide-binding" evidence="1">
    <location>
        <begin position="12"/>
        <end position="67"/>
    </location>
</feature>
<dbReference type="Gene3D" id="2.60.120.10">
    <property type="entry name" value="Jelly Rolls"/>
    <property type="match status" value="1"/>
</dbReference>
<evidence type="ECO:0000259" key="1">
    <source>
        <dbReference type="PROSITE" id="PS50042"/>
    </source>
</evidence>
<proteinExistence type="predicted"/>
<dbReference type="RefSeq" id="WP_131915812.1">
    <property type="nucleotide sequence ID" value="NZ_SMLG01000004.1"/>
</dbReference>
<evidence type="ECO:0000313" key="3">
    <source>
        <dbReference type="Proteomes" id="UP000294814"/>
    </source>
</evidence>
<dbReference type="InterPro" id="IPR014710">
    <property type="entry name" value="RmlC-like_jellyroll"/>
</dbReference>
<sequence length="191" mass="21942">MGYDNLIKQILAFVQLTNAEIEIIRSKFRSNKYKQKEYVLIAGEISTDIHFIVNGLVRVFYLNNGKETNTYLACDNGFVSSYSSFIHQGKSIENIQCIENTETLSISFKDMQELYSLISQWEKVGRILAEQNFLCVSDRLLKLQSIPAKEKYLKFLKTASDKIVQRTPLIHIASFLGMEPESLSRIRKSIS</sequence>
<reference evidence="2 3" key="1">
    <citation type="submission" date="2019-03" db="EMBL/GenBank/DDBJ databases">
        <title>Novel species of Flavobacterium.</title>
        <authorList>
            <person name="Liu Q."/>
            <person name="Xin Y.-H."/>
        </authorList>
    </citation>
    <scope>NUCLEOTIDE SEQUENCE [LARGE SCALE GENOMIC DNA]</scope>
    <source>
        <strain evidence="2 3">LB3P52</strain>
    </source>
</reference>
<dbReference type="PROSITE" id="PS50042">
    <property type="entry name" value="CNMP_BINDING_3"/>
    <property type="match status" value="1"/>
</dbReference>
<dbReference type="OrthoDB" id="758145at2"/>
<dbReference type="InterPro" id="IPR000595">
    <property type="entry name" value="cNMP-bd_dom"/>
</dbReference>
<dbReference type="Proteomes" id="UP000294814">
    <property type="component" value="Unassembled WGS sequence"/>
</dbReference>
<name>A0A4R5F946_9FLAO</name>
<dbReference type="EMBL" id="SMLG01000004">
    <property type="protein sequence ID" value="TDE44915.1"/>
    <property type="molecule type" value="Genomic_DNA"/>
</dbReference>
<keyword evidence="3" id="KW-1185">Reference proteome</keyword>
<evidence type="ECO:0000313" key="2">
    <source>
        <dbReference type="EMBL" id="TDE44915.1"/>
    </source>
</evidence>
<accession>A0A4R5F946</accession>
<protein>
    <submittedName>
        <fullName evidence="2">Crp/Fnr family transcriptional regulator</fullName>
    </submittedName>
</protein>
<organism evidence="2 3">
    <name type="scientific">Flavobacterium rhamnosiphilum</name>
    <dbReference type="NCBI Taxonomy" id="2541724"/>
    <lineage>
        <taxon>Bacteria</taxon>
        <taxon>Pseudomonadati</taxon>
        <taxon>Bacteroidota</taxon>
        <taxon>Flavobacteriia</taxon>
        <taxon>Flavobacteriales</taxon>
        <taxon>Flavobacteriaceae</taxon>
        <taxon>Flavobacterium</taxon>
    </lineage>
</organism>
<dbReference type="CDD" id="cd00038">
    <property type="entry name" value="CAP_ED"/>
    <property type="match status" value="1"/>
</dbReference>
<dbReference type="InterPro" id="IPR018490">
    <property type="entry name" value="cNMP-bd_dom_sf"/>
</dbReference>